<evidence type="ECO:0000256" key="5">
    <source>
        <dbReference type="RuleBase" id="RU362119"/>
    </source>
</evidence>
<accession>A0ABX2EMC1</accession>
<name>A0ABX2EMC1_9BURK</name>
<dbReference type="PROSITE" id="PS51257">
    <property type="entry name" value="PROKAR_LIPOPROTEIN"/>
    <property type="match status" value="1"/>
</dbReference>
<protein>
    <submittedName>
        <fullName evidence="8">Bifunctional UDP-sugar hydrolase/5'-nucleotidase</fullName>
    </submittedName>
</protein>
<evidence type="ECO:0000259" key="6">
    <source>
        <dbReference type="Pfam" id="PF00149"/>
    </source>
</evidence>
<keyword evidence="5 8" id="KW-0378">Hydrolase</keyword>
<evidence type="ECO:0000313" key="9">
    <source>
        <dbReference type="Proteomes" id="UP000737171"/>
    </source>
</evidence>
<dbReference type="InterPro" id="IPR004843">
    <property type="entry name" value="Calcineurin-like_PHP"/>
</dbReference>
<dbReference type="EMBL" id="JABRWJ010000007">
    <property type="protein sequence ID" value="NRF69783.1"/>
    <property type="molecule type" value="Genomic_DNA"/>
</dbReference>
<dbReference type="InterPro" id="IPR006179">
    <property type="entry name" value="5_nucleotidase/apyrase"/>
</dbReference>
<evidence type="ECO:0000259" key="7">
    <source>
        <dbReference type="Pfam" id="PF02872"/>
    </source>
</evidence>
<dbReference type="InterPro" id="IPR008334">
    <property type="entry name" value="5'-Nucleotdase_C"/>
</dbReference>
<keyword evidence="9" id="KW-1185">Reference proteome</keyword>
<comment type="caution">
    <text evidence="8">The sequence shown here is derived from an EMBL/GenBank/DDBJ whole genome shotgun (WGS) entry which is preliminary data.</text>
</comment>
<dbReference type="SUPFAM" id="SSF56300">
    <property type="entry name" value="Metallo-dependent phosphatases"/>
    <property type="match status" value="1"/>
</dbReference>
<dbReference type="PRINTS" id="PR01607">
    <property type="entry name" value="APYRASEFAMLY"/>
</dbReference>
<evidence type="ECO:0000256" key="3">
    <source>
        <dbReference type="ARBA" id="ARBA00022729"/>
    </source>
</evidence>
<dbReference type="PANTHER" id="PTHR11575:SF46">
    <property type="entry name" value="PROTEIN USHA"/>
    <property type="match status" value="1"/>
</dbReference>
<comment type="similarity">
    <text evidence="1 5">Belongs to the 5'-nucleotidase family.</text>
</comment>
<organism evidence="8 9">
    <name type="scientific">Pseudaquabacterium terrae</name>
    <dbReference type="NCBI Taxonomy" id="2732868"/>
    <lineage>
        <taxon>Bacteria</taxon>
        <taxon>Pseudomonadati</taxon>
        <taxon>Pseudomonadota</taxon>
        <taxon>Betaproteobacteria</taxon>
        <taxon>Burkholderiales</taxon>
        <taxon>Sphaerotilaceae</taxon>
        <taxon>Pseudaquabacterium</taxon>
    </lineage>
</organism>
<evidence type="ECO:0000256" key="2">
    <source>
        <dbReference type="ARBA" id="ARBA00022723"/>
    </source>
</evidence>
<dbReference type="InterPro" id="IPR029052">
    <property type="entry name" value="Metallo-depent_PP-like"/>
</dbReference>
<sequence>MIGRRFVLITVAALLGAGCHTLQTPLQTPLQAPPPVRLTVLHTNDHHGRFWRSADGEHGLAARKTIVDGVRAELAAHGGAVLLLDAGDVNTGTPESDLLDAEPDFRGMSALGVDAMAVGNHEFDKTQAVLERQRREWSSFPWLAANVSRSGQPAFEPYRIFQRGPLRIAVLGLTTEDSARMDLGARHPGLQFERPAASAQRWLPRLKSEADVIIVLSHLGHYPDGRHGSSAPGDVELAREVSGIHLIVGGHSHSAVCMRDDGARAEPHRPGEACRPDRQNGAWIVQSGDRGRFIGRADFEWRDGRLELLNYALLPVNLRGAPPVAEDPQMLALLTPFADSGRTTLSVPIGRVTGHFDGERASVRHRPTNLGRLITQLMQQAAEADVALVSSGGIRDSLREGEVRLRDLLQVLPFGNRLVIVTLDGRELADYLLAAARKTPGSGAYPQFSGARFRFDGAALHELHIGGAPIEPARRYRLALSSFVAAGGDGYPDLRRHPGYVDTGRTDVALLRAAFERRGVLAAADFEAGTR</sequence>
<keyword evidence="3" id="KW-0732">Signal</keyword>
<evidence type="ECO:0000256" key="4">
    <source>
        <dbReference type="ARBA" id="ARBA00022741"/>
    </source>
</evidence>
<dbReference type="InterPro" id="IPR036907">
    <property type="entry name" value="5'-Nucleotdase_C_sf"/>
</dbReference>
<dbReference type="Pfam" id="PF00149">
    <property type="entry name" value="Metallophos"/>
    <property type="match status" value="1"/>
</dbReference>
<reference evidence="8 9" key="1">
    <citation type="submission" date="2020-05" db="EMBL/GenBank/DDBJ databases">
        <title>Aquincola sp. isolate from soil.</title>
        <authorList>
            <person name="Han J."/>
            <person name="Kim D.-U."/>
        </authorList>
    </citation>
    <scope>NUCLEOTIDE SEQUENCE [LARGE SCALE GENOMIC DNA]</scope>
    <source>
        <strain evidence="8 9">S2</strain>
    </source>
</reference>
<dbReference type="Gene3D" id="3.90.780.10">
    <property type="entry name" value="5'-Nucleotidase, C-terminal domain"/>
    <property type="match status" value="1"/>
</dbReference>
<gene>
    <name evidence="8" type="ORF">HLB44_22515</name>
</gene>
<feature type="domain" description="5'-Nucleotidase C-terminal" evidence="7">
    <location>
        <begin position="349"/>
        <end position="492"/>
    </location>
</feature>
<dbReference type="Pfam" id="PF02872">
    <property type="entry name" value="5_nucleotid_C"/>
    <property type="match status" value="1"/>
</dbReference>
<dbReference type="Gene3D" id="3.60.21.10">
    <property type="match status" value="1"/>
</dbReference>
<evidence type="ECO:0000313" key="8">
    <source>
        <dbReference type="EMBL" id="NRF69783.1"/>
    </source>
</evidence>
<dbReference type="Proteomes" id="UP000737171">
    <property type="component" value="Unassembled WGS sequence"/>
</dbReference>
<dbReference type="PROSITE" id="PS00785">
    <property type="entry name" value="5_NUCLEOTIDASE_1"/>
    <property type="match status" value="1"/>
</dbReference>
<evidence type="ECO:0000256" key="1">
    <source>
        <dbReference type="ARBA" id="ARBA00006654"/>
    </source>
</evidence>
<keyword evidence="4 5" id="KW-0547">Nucleotide-binding</keyword>
<feature type="domain" description="Calcineurin-like phosphoesterase" evidence="6">
    <location>
        <begin position="39"/>
        <end position="254"/>
    </location>
</feature>
<dbReference type="InterPro" id="IPR006146">
    <property type="entry name" value="5'-Nucleotdase_CS"/>
</dbReference>
<dbReference type="SUPFAM" id="SSF55816">
    <property type="entry name" value="5'-nucleotidase (syn. UDP-sugar hydrolase), C-terminal domain"/>
    <property type="match status" value="1"/>
</dbReference>
<keyword evidence="2" id="KW-0479">Metal-binding</keyword>
<dbReference type="PANTHER" id="PTHR11575">
    <property type="entry name" value="5'-NUCLEOTIDASE-RELATED"/>
    <property type="match status" value="1"/>
</dbReference>
<proteinExistence type="inferred from homology"/>
<dbReference type="RefSeq" id="WP_173127409.1">
    <property type="nucleotide sequence ID" value="NZ_JABRWJ010000007.1"/>
</dbReference>
<dbReference type="GO" id="GO:0016787">
    <property type="term" value="F:hydrolase activity"/>
    <property type="evidence" value="ECO:0007669"/>
    <property type="project" value="UniProtKB-KW"/>
</dbReference>